<evidence type="ECO:0000256" key="3">
    <source>
        <dbReference type="ARBA" id="ARBA00022723"/>
    </source>
</evidence>
<keyword evidence="4 7" id="KW-0255">Endonuclease</keyword>
<evidence type="ECO:0000256" key="1">
    <source>
        <dbReference type="ARBA" id="ARBA00010875"/>
    </source>
</evidence>
<comment type="cofactor">
    <cofactor evidence="7">
        <name>Zn(2+)</name>
        <dbReference type="ChEBI" id="CHEBI:29105"/>
    </cofactor>
    <text evidence="7">Binds 1 zinc ion.</text>
</comment>
<feature type="binding site" evidence="7">
    <location>
        <position position="128"/>
    </location>
    <ligand>
        <name>Zn(2+)</name>
        <dbReference type="ChEBI" id="CHEBI:29105"/>
        <note>catalytic</note>
    </ligand>
</feature>
<name>A0A6J4SG55_9SPHN</name>
<dbReference type="InterPro" id="IPR020549">
    <property type="entry name" value="YbeY_CS"/>
</dbReference>
<comment type="similarity">
    <text evidence="1 7">Belongs to the endoribonuclease YbeY family.</text>
</comment>
<dbReference type="AlphaFoldDB" id="A0A6J4SG55"/>
<keyword evidence="7" id="KW-0963">Cytoplasm</keyword>
<evidence type="ECO:0000256" key="6">
    <source>
        <dbReference type="ARBA" id="ARBA00022833"/>
    </source>
</evidence>
<dbReference type="EMBL" id="CADCVW010000045">
    <property type="protein sequence ID" value="CAA9497587.1"/>
    <property type="molecule type" value="Genomic_DNA"/>
</dbReference>
<comment type="function">
    <text evidence="7">Single strand-specific metallo-endoribonuclease involved in late-stage 70S ribosome quality control and in maturation of the 3' terminus of the 16S rRNA.</text>
</comment>
<evidence type="ECO:0000313" key="8">
    <source>
        <dbReference type="EMBL" id="CAA9497587.1"/>
    </source>
</evidence>
<dbReference type="GO" id="GO:0006364">
    <property type="term" value="P:rRNA processing"/>
    <property type="evidence" value="ECO:0007669"/>
    <property type="project" value="UniProtKB-UniRule"/>
</dbReference>
<keyword evidence="5 7" id="KW-0378">Hydrolase</keyword>
<reference evidence="8" key="1">
    <citation type="submission" date="2020-02" db="EMBL/GenBank/DDBJ databases">
        <authorList>
            <person name="Meier V. D."/>
        </authorList>
    </citation>
    <scope>NUCLEOTIDE SEQUENCE</scope>
    <source>
        <strain evidence="8">AVDCRST_MAG39</strain>
    </source>
</reference>
<comment type="subcellular location">
    <subcellularLocation>
        <location evidence="7">Cytoplasm</location>
    </subcellularLocation>
</comment>
<protein>
    <recommendedName>
        <fullName evidence="7">Endoribonuclease YbeY</fullName>
        <ecNumber evidence="7">3.1.-.-</ecNumber>
    </recommendedName>
</protein>
<dbReference type="Pfam" id="PF02130">
    <property type="entry name" value="YbeY"/>
    <property type="match status" value="1"/>
</dbReference>
<feature type="binding site" evidence="7">
    <location>
        <position position="132"/>
    </location>
    <ligand>
        <name>Zn(2+)</name>
        <dbReference type="ChEBI" id="CHEBI:29105"/>
        <note>catalytic</note>
    </ligand>
</feature>
<dbReference type="InterPro" id="IPR023091">
    <property type="entry name" value="MetalPrtase_cat_dom_sf_prd"/>
</dbReference>
<dbReference type="GO" id="GO:0004222">
    <property type="term" value="F:metalloendopeptidase activity"/>
    <property type="evidence" value="ECO:0007669"/>
    <property type="project" value="InterPro"/>
</dbReference>
<dbReference type="GO" id="GO:0008270">
    <property type="term" value="F:zinc ion binding"/>
    <property type="evidence" value="ECO:0007669"/>
    <property type="project" value="UniProtKB-UniRule"/>
</dbReference>
<evidence type="ECO:0000256" key="4">
    <source>
        <dbReference type="ARBA" id="ARBA00022759"/>
    </source>
</evidence>
<feature type="binding site" evidence="7">
    <location>
        <position position="138"/>
    </location>
    <ligand>
        <name>Zn(2+)</name>
        <dbReference type="ChEBI" id="CHEBI:29105"/>
        <note>catalytic</note>
    </ligand>
</feature>
<dbReference type="GO" id="GO:0004521">
    <property type="term" value="F:RNA endonuclease activity"/>
    <property type="evidence" value="ECO:0007669"/>
    <property type="project" value="UniProtKB-UniRule"/>
</dbReference>
<dbReference type="SUPFAM" id="SSF55486">
    <property type="entry name" value="Metalloproteases ('zincins'), catalytic domain"/>
    <property type="match status" value="1"/>
</dbReference>
<dbReference type="NCBIfam" id="TIGR00043">
    <property type="entry name" value="rRNA maturation RNase YbeY"/>
    <property type="match status" value="1"/>
</dbReference>
<gene>
    <name evidence="7" type="primary">ybeY</name>
    <name evidence="8" type="ORF">AVDCRST_MAG39-1088</name>
</gene>
<keyword evidence="7" id="KW-0698">rRNA processing</keyword>
<organism evidence="8">
    <name type="scientific">uncultured Sphingomonadaceae bacterium</name>
    <dbReference type="NCBI Taxonomy" id="169976"/>
    <lineage>
        <taxon>Bacteria</taxon>
        <taxon>Pseudomonadati</taxon>
        <taxon>Pseudomonadota</taxon>
        <taxon>Alphaproteobacteria</taxon>
        <taxon>Sphingomonadales</taxon>
        <taxon>Sphingomonadaceae</taxon>
        <taxon>environmental samples</taxon>
    </lineage>
</organism>
<accession>A0A6J4SG55</accession>
<evidence type="ECO:0000256" key="2">
    <source>
        <dbReference type="ARBA" id="ARBA00022722"/>
    </source>
</evidence>
<dbReference type="HAMAP" id="MF_00009">
    <property type="entry name" value="Endoribonucl_YbeY"/>
    <property type="match status" value="1"/>
</dbReference>
<dbReference type="Gene3D" id="3.40.390.30">
    <property type="entry name" value="Metalloproteases ('zincins'), catalytic domain"/>
    <property type="match status" value="1"/>
</dbReference>
<keyword evidence="2 7" id="KW-0540">Nuclease</keyword>
<dbReference type="PANTHER" id="PTHR46986:SF1">
    <property type="entry name" value="ENDORIBONUCLEASE YBEY, CHLOROPLASTIC"/>
    <property type="match status" value="1"/>
</dbReference>
<dbReference type="PANTHER" id="PTHR46986">
    <property type="entry name" value="ENDORIBONUCLEASE YBEY, CHLOROPLASTIC"/>
    <property type="match status" value="1"/>
</dbReference>
<dbReference type="GO" id="GO:0005737">
    <property type="term" value="C:cytoplasm"/>
    <property type="evidence" value="ECO:0007669"/>
    <property type="project" value="UniProtKB-SubCell"/>
</dbReference>
<proteinExistence type="inferred from homology"/>
<evidence type="ECO:0000256" key="7">
    <source>
        <dbReference type="HAMAP-Rule" id="MF_00009"/>
    </source>
</evidence>
<dbReference type="PROSITE" id="PS01306">
    <property type="entry name" value="UPF0054"/>
    <property type="match status" value="1"/>
</dbReference>
<dbReference type="EC" id="3.1.-.-" evidence="7"/>
<dbReference type="InterPro" id="IPR002036">
    <property type="entry name" value="YbeY"/>
</dbReference>
<sequence length="169" mass="17997">MIAVEVDAGPDWGGAGEWAALAERAVLAAVRASAHDDLLDAASRIEVSIKLTDDEEVRELNAAFRSKDKPTNVLSFPMLEPDLLDGINLDTDGETLLGDVVVARGVCGTEAAEKGIPLDHHLTHLLVHGTLHLLGHDHGDNVEGDRMEEVERAALATLGLPDPYLIGES</sequence>
<keyword evidence="7" id="KW-0690">Ribosome biogenesis</keyword>
<keyword evidence="3 7" id="KW-0479">Metal-binding</keyword>
<evidence type="ECO:0000256" key="5">
    <source>
        <dbReference type="ARBA" id="ARBA00022801"/>
    </source>
</evidence>
<keyword evidence="6 7" id="KW-0862">Zinc</keyword>